<dbReference type="AlphaFoldDB" id="A0A8X6UHI0"/>
<gene>
    <name evidence="4" type="primary">AVEN_226769_1</name>
    <name evidence="4" type="ORF">NPIL_556091</name>
</gene>
<dbReference type="SMART" id="SM00494">
    <property type="entry name" value="ChtBD2"/>
    <property type="match status" value="1"/>
</dbReference>
<feature type="chain" id="PRO_5036503814" evidence="2">
    <location>
        <begin position="25"/>
        <end position="1040"/>
    </location>
</feature>
<evidence type="ECO:0000259" key="3">
    <source>
        <dbReference type="PROSITE" id="PS50940"/>
    </source>
</evidence>
<organism evidence="4 5">
    <name type="scientific">Nephila pilipes</name>
    <name type="common">Giant wood spider</name>
    <name type="synonym">Nephila maculata</name>
    <dbReference type="NCBI Taxonomy" id="299642"/>
    <lineage>
        <taxon>Eukaryota</taxon>
        <taxon>Metazoa</taxon>
        <taxon>Ecdysozoa</taxon>
        <taxon>Arthropoda</taxon>
        <taxon>Chelicerata</taxon>
        <taxon>Arachnida</taxon>
        <taxon>Araneae</taxon>
        <taxon>Araneomorphae</taxon>
        <taxon>Entelegynae</taxon>
        <taxon>Araneoidea</taxon>
        <taxon>Nephilidae</taxon>
        <taxon>Nephila</taxon>
    </lineage>
</organism>
<dbReference type="Pfam" id="PF01607">
    <property type="entry name" value="CBM_14"/>
    <property type="match status" value="1"/>
</dbReference>
<name>A0A8X6UHI0_NEPPI</name>
<reference evidence="4" key="1">
    <citation type="submission" date="2020-08" db="EMBL/GenBank/DDBJ databases">
        <title>Multicomponent nature underlies the extraordinary mechanical properties of spider dragline silk.</title>
        <authorList>
            <person name="Kono N."/>
            <person name="Nakamura H."/>
            <person name="Mori M."/>
            <person name="Yoshida Y."/>
            <person name="Ohtoshi R."/>
            <person name="Malay A.D."/>
            <person name="Moran D.A.P."/>
            <person name="Tomita M."/>
            <person name="Numata K."/>
            <person name="Arakawa K."/>
        </authorList>
    </citation>
    <scope>NUCLEOTIDE SEQUENCE</scope>
</reference>
<dbReference type="Gene3D" id="2.170.140.10">
    <property type="entry name" value="Chitin binding domain"/>
    <property type="match status" value="1"/>
</dbReference>
<feature type="domain" description="Chitin-binding type-2" evidence="3">
    <location>
        <begin position="45"/>
        <end position="104"/>
    </location>
</feature>
<evidence type="ECO:0000313" key="4">
    <source>
        <dbReference type="EMBL" id="GFU15438.1"/>
    </source>
</evidence>
<comment type="caution">
    <text evidence="4">The sequence shown here is derived from an EMBL/GenBank/DDBJ whole genome shotgun (WGS) entry which is preliminary data.</text>
</comment>
<evidence type="ECO:0000256" key="2">
    <source>
        <dbReference type="SAM" id="SignalP"/>
    </source>
</evidence>
<keyword evidence="2" id="KW-0732">Signal</keyword>
<dbReference type="GO" id="GO:0008061">
    <property type="term" value="F:chitin binding"/>
    <property type="evidence" value="ECO:0007669"/>
    <property type="project" value="InterPro"/>
</dbReference>
<feature type="region of interest" description="Disordered" evidence="1">
    <location>
        <begin position="166"/>
        <end position="193"/>
    </location>
</feature>
<accession>A0A8X6UHI0</accession>
<dbReference type="PROSITE" id="PS50940">
    <property type="entry name" value="CHIT_BIND_II"/>
    <property type="match status" value="1"/>
</dbReference>
<dbReference type="Proteomes" id="UP000887013">
    <property type="component" value="Unassembled WGS sequence"/>
</dbReference>
<proteinExistence type="predicted"/>
<dbReference type="InterPro" id="IPR036508">
    <property type="entry name" value="Chitin-bd_dom_sf"/>
</dbReference>
<dbReference type="PANTHER" id="PTHR22933">
    <property type="entry name" value="FI18007P1-RELATED"/>
    <property type="match status" value="1"/>
</dbReference>
<dbReference type="PANTHER" id="PTHR22933:SF31">
    <property type="entry name" value="FI18007P1"/>
    <property type="match status" value="1"/>
</dbReference>
<evidence type="ECO:0000256" key="1">
    <source>
        <dbReference type="SAM" id="MobiDB-lite"/>
    </source>
</evidence>
<protein>
    <submittedName>
        <fullName evidence="4">Chitin-binding type-2 domain-containing protein</fullName>
    </submittedName>
</protein>
<dbReference type="InterPro" id="IPR052976">
    <property type="entry name" value="Scoloptoxin-like"/>
</dbReference>
<keyword evidence="5" id="KW-1185">Reference proteome</keyword>
<dbReference type="SUPFAM" id="SSF57625">
    <property type="entry name" value="Invertebrate chitin-binding proteins"/>
    <property type="match status" value="1"/>
</dbReference>
<dbReference type="InterPro" id="IPR002557">
    <property type="entry name" value="Chitin-bd_dom"/>
</dbReference>
<dbReference type="EMBL" id="BMAW01126146">
    <property type="protein sequence ID" value="GFU15438.1"/>
    <property type="molecule type" value="Genomic_DNA"/>
</dbReference>
<dbReference type="OrthoDB" id="6432799at2759"/>
<evidence type="ECO:0000313" key="5">
    <source>
        <dbReference type="Proteomes" id="UP000887013"/>
    </source>
</evidence>
<sequence>MISPRIIFLLIVACTFHLHNVCRAKQIRGIPEVDYPTYYVIPKTSFLCSDQLYNPGFYADIETRCQVFHYCYEHRKESFLCPLGTIFNQPILSCDYWYSSNCTTAPAYYYVNVKENPSKTTNLFGDQSDIVLDKVIHLHDGDTKSTEISVKINADSNYFQKIPLNDLGDENKEPFDEPHIQNKRPNEDDLDITPETLFETVDETRPEFVRYKIKNSNELNVHEGSENEDNDDDAGDELLLGTDGMVHLSDVNVDQIHSNDAYLVPSGSDELEHMPSSDFEANADIKVKSFDSLESKIQEPTVSELHRRLSSIEHIDKLPIKRPRRRKPIIINREPEVKLVALPVEIVKSQSIGMDSVVQPSESTFVSASSSDIHSEETSIDIKDVELNTAFNDISKYDFNLDSKENVALLSKLNRNSTESKSKVHVLDETLTLAFNANDSIKEYKNGNATTGNEYHKDLSDENAEIAHISSDSEEIPSRLLEFGDEFYTESTSNFKTYNPVFEHFDSLTNSRREFKVFEGTRPEKLAINYLLEHAELTNGNEYENARHIDMITNTERMEDEPDFQRECREQDYSYFPPDASQEFQRNYFGDIYPVPSQIPEIDEKDQATYYLLPDSEYEYQFDHSHETDPEDVNYSTNANLEVNGNDAVKMESVKTQNSNYMVTDVRTNEKQYDKIIEAPEELTGNDLTSQIEIVKSKVKINSKCKESQSLCLQNSKDTPENLSDGFPELNVVQIIPTKKPRGKYKLVYKEDKYEDLTSEDIKLLESEAPSEVLEMPAEAFHDDENTNSAASEESEILDTETPFKYRNMDEEYQKPILSNEIDSIALDKLFEEGEHKINGVFKLDSKFPKTDRNVKKEKPPKIGDSDQFVSSHHETLTSSDLIKSPLAKDIGSFILTDSKSNTPKIAFENISYKKNLPIGAIEVVRKIPTIVPVSKQNIQKVTDKKYRKPRAFDAPIPINLNPLSALDMGEKQSYFPITKHSILKPYDSGSYDRDFESSMFFSRTGHAYESSKLSKLKAFGKKLLRAKRAKLNILIKFME</sequence>
<dbReference type="GO" id="GO:0005576">
    <property type="term" value="C:extracellular region"/>
    <property type="evidence" value="ECO:0007669"/>
    <property type="project" value="InterPro"/>
</dbReference>
<feature type="signal peptide" evidence="2">
    <location>
        <begin position="1"/>
        <end position="24"/>
    </location>
</feature>
<feature type="compositionally biased region" description="Basic and acidic residues" evidence="1">
    <location>
        <begin position="169"/>
        <end position="187"/>
    </location>
</feature>